<proteinExistence type="predicted"/>
<name>A0AA38FBL6_TAXCH</name>
<gene>
    <name evidence="2" type="ORF">KI387_039518</name>
</gene>
<feature type="non-terminal residue" evidence="2">
    <location>
        <position position="56"/>
    </location>
</feature>
<dbReference type="AlphaFoldDB" id="A0AA38FBL6"/>
<evidence type="ECO:0000256" key="1">
    <source>
        <dbReference type="SAM" id="MobiDB-lite"/>
    </source>
</evidence>
<feature type="non-terminal residue" evidence="2">
    <location>
        <position position="1"/>
    </location>
</feature>
<protein>
    <submittedName>
        <fullName evidence="2">Uncharacterized protein</fullName>
    </submittedName>
</protein>
<evidence type="ECO:0000313" key="2">
    <source>
        <dbReference type="EMBL" id="KAH9295930.1"/>
    </source>
</evidence>
<dbReference type="EMBL" id="JAHRHJ020000011">
    <property type="protein sequence ID" value="KAH9295930.1"/>
    <property type="molecule type" value="Genomic_DNA"/>
</dbReference>
<feature type="compositionally biased region" description="Basic and acidic residues" evidence="1">
    <location>
        <begin position="22"/>
        <end position="31"/>
    </location>
</feature>
<reference evidence="2 3" key="1">
    <citation type="journal article" date="2021" name="Nat. Plants">
        <title>The Taxus genome provides insights into paclitaxel biosynthesis.</title>
        <authorList>
            <person name="Xiong X."/>
            <person name="Gou J."/>
            <person name="Liao Q."/>
            <person name="Li Y."/>
            <person name="Zhou Q."/>
            <person name="Bi G."/>
            <person name="Li C."/>
            <person name="Du R."/>
            <person name="Wang X."/>
            <person name="Sun T."/>
            <person name="Guo L."/>
            <person name="Liang H."/>
            <person name="Lu P."/>
            <person name="Wu Y."/>
            <person name="Zhang Z."/>
            <person name="Ro D.K."/>
            <person name="Shang Y."/>
            <person name="Huang S."/>
            <person name="Yan J."/>
        </authorList>
    </citation>
    <scope>NUCLEOTIDE SEQUENCE [LARGE SCALE GENOMIC DNA]</scope>
    <source>
        <strain evidence="2">Ta-2019</strain>
    </source>
</reference>
<evidence type="ECO:0000313" key="3">
    <source>
        <dbReference type="Proteomes" id="UP000824469"/>
    </source>
</evidence>
<accession>A0AA38FBL6</accession>
<organism evidence="2 3">
    <name type="scientific">Taxus chinensis</name>
    <name type="common">Chinese yew</name>
    <name type="synonym">Taxus wallichiana var. chinensis</name>
    <dbReference type="NCBI Taxonomy" id="29808"/>
    <lineage>
        <taxon>Eukaryota</taxon>
        <taxon>Viridiplantae</taxon>
        <taxon>Streptophyta</taxon>
        <taxon>Embryophyta</taxon>
        <taxon>Tracheophyta</taxon>
        <taxon>Spermatophyta</taxon>
        <taxon>Pinopsida</taxon>
        <taxon>Pinidae</taxon>
        <taxon>Conifers II</taxon>
        <taxon>Cupressales</taxon>
        <taxon>Taxaceae</taxon>
        <taxon>Taxus</taxon>
    </lineage>
</organism>
<feature type="region of interest" description="Disordered" evidence="1">
    <location>
        <begin position="1"/>
        <end position="56"/>
    </location>
</feature>
<feature type="compositionally biased region" description="Gly residues" evidence="1">
    <location>
        <begin position="1"/>
        <end position="11"/>
    </location>
</feature>
<dbReference type="Proteomes" id="UP000824469">
    <property type="component" value="Unassembled WGS sequence"/>
</dbReference>
<sequence>LGGDGELGGLQGERDDDEDEEVHNHPVYDVHDSEEERSEGKGGEEEGTQGKGESEE</sequence>
<comment type="caution">
    <text evidence="2">The sequence shown here is derived from an EMBL/GenBank/DDBJ whole genome shotgun (WGS) entry which is preliminary data.</text>
</comment>
<keyword evidence="3" id="KW-1185">Reference proteome</keyword>